<dbReference type="RefSeq" id="WP_191750594.1">
    <property type="nucleotide sequence ID" value="NZ_JACSQZ010000047.1"/>
</dbReference>
<name>A0ABR8Q632_9CLOT</name>
<gene>
    <name evidence="2" type="ORF">H9660_11860</name>
</gene>
<feature type="transmembrane region" description="Helical" evidence="1">
    <location>
        <begin position="29"/>
        <end position="48"/>
    </location>
</feature>
<dbReference type="Proteomes" id="UP000640335">
    <property type="component" value="Unassembled WGS sequence"/>
</dbReference>
<comment type="caution">
    <text evidence="2">The sequence shown here is derived from an EMBL/GenBank/DDBJ whole genome shotgun (WGS) entry which is preliminary data.</text>
</comment>
<protein>
    <submittedName>
        <fullName evidence="2">Uncharacterized protein</fullName>
    </submittedName>
</protein>
<evidence type="ECO:0000313" key="2">
    <source>
        <dbReference type="EMBL" id="MBD7915840.1"/>
    </source>
</evidence>
<keyword evidence="1" id="KW-1133">Transmembrane helix</keyword>
<dbReference type="Pfam" id="PF20040">
    <property type="entry name" value="DUF6442"/>
    <property type="match status" value="1"/>
</dbReference>
<dbReference type="InterPro" id="IPR045620">
    <property type="entry name" value="DUF6442"/>
</dbReference>
<keyword evidence="1" id="KW-0812">Transmembrane</keyword>
<evidence type="ECO:0000313" key="3">
    <source>
        <dbReference type="Proteomes" id="UP000640335"/>
    </source>
</evidence>
<accession>A0ABR8Q632</accession>
<feature type="transmembrane region" description="Helical" evidence="1">
    <location>
        <begin position="80"/>
        <end position="101"/>
    </location>
</feature>
<proteinExistence type="predicted"/>
<evidence type="ECO:0000256" key="1">
    <source>
        <dbReference type="SAM" id="Phobius"/>
    </source>
</evidence>
<sequence>MKKDEILKKSRESINDEGIEYAENKGRKIGFISFTILFLFISIFNLFFGEPKPFYATISLFSILISGEFYGKYYFNKSKLYLIATILAIITTILFLIKFILVSLV</sequence>
<dbReference type="EMBL" id="JACSQZ010000047">
    <property type="protein sequence ID" value="MBD7915840.1"/>
    <property type="molecule type" value="Genomic_DNA"/>
</dbReference>
<organism evidence="2 3">
    <name type="scientific">Clostridium gallinarum</name>
    <dbReference type="NCBI Taxonomy" id="2762246"/>
    <lineage>
        <taxon>Bacteria</taxon>
        <taxon>Bacillati</taxon>
        <taxon>Bacillota</taxon>
        <taxon>Clostridia</taxon>
        <taxon>Eubacteriales</taxon>
        <taxon>Clostridiaceae</taxon>
        <taxon>Clostridium</taxon>
    </lineage>
</organism>
<reference evidence="2 3" key="1">
    <citation type="submission" date="2020-08" db="EMBL/GenBank/DDBJ databases">
        <title>A Genomic Blueprint of the Chicken Gut Microbiome.</title>
        <authorList>
            <person name="Gilroy R."/>
            <person name="Ravi A."/>
            <person name="Getino M."/>
            <person name="Pursley I."/>
            <person name="Horton D.L."/>
            <person name="Alikhan N.-F."/>
            <person name="Baker D."/>
            <person name="Gharbi K."/>
            <person name="Hall N."/>
            <person name="Watson M."/>
            <person name="Adriaenssens E.M."/>
            <person name="Foster-Nyarko E."/>
            <person name="Jarju S."/>
            <person name="Secka A."/>
            <person name="Antonio M."/>
            <person name="Oren A."/>
            <person name="Chaudhuri R."/>
            <person name="La Ragione R.M."/>
            <person name="Hildebrand F."/>
            <person name="Pallen M.J."/>
        </authorList>
    </citation>
    <scope>NUCLEOTIDE SEQUENCE [LARGE SCALE GENOMIC DNA]</scope>
    <source>
        <strain evidence="2 3">Sa3CUN1</strain>
    </source>
</reference>
<keyword evidence="3" id="KW-1185">Reference proteome</keyword>
<feature type="transmembrane region" description="Helical" evidence="1">
    <location>
        <begin position="54"/>
        <end position="73"/>
    </location>
</feature>
<keyword evidence="1" id="KW-0472">Membrane</keyword>